<sequence length="358" mass="39327">MTSITDVALLAGVSATTAKRAIKEPEKLHPDTLRRVQDAIAELHYEPDLRAGALRAGQSRTVGVMLGSIIEPFFAQLARTLSVELRRNGYNMLLTENEYQSEQELAELKLLYGQRIDALILRPGYGNKSRDYLARLHERGVFIAQIDYCSPGTPYPSVMLDNPGAVREGVRYLHSLGHRRIAATGKFDQQMHPEARSYTFPEAMAEVGLSAYPEYEQVMFLTEDNAYQYTLNVMRLPQPPTALFALTGASAAGCYRALQELNISVPGDVSLLTFDNYSWMGLVSPGITALEQPAADMARAAVQMTLAALSGEEYTHDVVFPAQLIVRGSCAAPRPDSVSMRPKGVQADEVRAEALTEG</sequence>
<keyword evidence="1" id="KW-0805">Transcription regulation</keyword>
<dbReference type="Gene3D" id="3.40.50.2300">
    <property type="match status" value="2"/>
</dbReference>
<dbReference type="InterPro" id="IPR010982">
    <property type="entry name" value="Lambda_DNA-bd_dom_sf"/>
</dbReference>
<keyword evidence="3" id="KW-0804">Transcription</keyword>
<protein>
    <submittedName>
        <fullName evidence="5">LacI family transcriptional regulator</fullName>
    </submittedName>
</protein>
<evidence type="ECO:0000313" key="6">
    <source>
        <dbReference type="Proteomes" id="UP000603865"/>
    </source>
</evidence>
<dbReference type="EMBL" id="BMQL01000016">
    <property type="protein sequence ID" value="GGR13837.1"/>
    <property type="molecule type" value="Genomic_DNA"/>
</dbReference>
<dbReference type="CDD" id="cd01392">
    <property type="entry name" value="HTH_LacI"/>
    <property type="match status" value="1"/>
</dbReference>
<dbReference type="PANTHER" id="PTHR30146">
    <property type="entry name" value="LACI-RELATED TRANSCRIPTIONAL REPRESSOR"/>
    <property type="match status" value="1"/>
</dbReference>
<dbReference type="Pfam" id="PF00356">
    <property type="entry name" value="LacI"/>
    <property type="match status" value="1"/>
</dbReference>
<dbReference type="InterPro" id="IPR028082">
    <property type="entry name" value="Peripla_BP_I"/>
</dbReference>
<evidence type="ECO:0000313" key="5">
    <source>
        <dbReference type="EMBL" id="GGR13837.1"/>
    </source>
</evidence>
<dbReference type="SMART" id="SM00354">
    <property type="entry name" value="HTH_LACI"/>
    <property type="match status" value="1"/>
</dbReference>
<evidence type="ECO:0000256" key="1">
    <source>
        <dbReference type="ARBA" id="ARBA00023015"/>
    </source>
</evidence>
<dbReference type="SUPFAM" id="SSF47413">
    <property type="entry name" value="lambda repressor-like DNA-binding domains"/>
    <property type="match status" value="1"/>
</dbReference>
<reference evidence="5" key="1">
    <citation type="journal article" date="2014" name="Int. J. Syst. Evol. Microbiol.">
        <title>Complete genome sequence of Corynebacterium casei LMG S-19264T (=DSM 44701T), isolated from a smear-ripened cheese.</title>
        <authorList>
            <consortium name="US DOE Joint Genome Institute (JGI-PGF)"/>
            <person name="Walter F."/>
            <person name="Albersmeier A."/>
            <person name="Kalinowski J."/>
            <person name="Ruckert C."/>
        </authorList>
    </citation>
    <scope>NUCLEOTIDE SEQUENCE</scope>
    <source>
        <strain evidence="5">JCM 31311</strain>
    </source>
</reference>
<dbReference type="PANTHER" id="PTHR30146:SF138">
    <property type="entry name" value="TRANSCRIPTIONAL REGULATORY PROTEIN"/>
    <property type="match status" value="1"/>
</dbReference>
<dbReference type="GO" id="GO:0003700">
    <property type="term" value="F:DNA-binding transcription factor activity"/>
    <property type="evidence" value="ECO:0007669"/>
    <property type="project" value="TreeGrafter"/>
</dbReference>
<dbReference type="InterPro" id="IPR000843">
    <property type="entry name" value="HTH_LacI"/>
</dbReference>
<dbReference type="InterPro" id="IPR046335">
    <property type="entry name" value="LacI/GalR-like_sensor"/>
</dbReference>
<keyword evidence="6" id="KW-1185">Reference proteome</keyword>
<evidence type="ECO:0000259" key="4">
    <source>
        <dbReference type="PROSITE" id="PS50932"/>
    </source>
</evidence>
<comment type="caution">
    <text evidence="5">The sequence shown here is derived from an EMBL/GenBank/DDBJ whole genome shotgun (WGS) entry which is preliminary data.</text>
</comment>
<gene>
    <name evidence="5" type="ORF">GCM10008957_28340</name>
</gene>
<organism evidence="5 6">
    <name type="scientific">Deinococcus ruber</name>
    <dbReference type="NCBI Taxonomy" id="1848197"/>
    <lineage>
        <taxon>Bacteria</taxon>
        <taxon>Thermotogati</taxon>
        <taxon>Deinococcota</taxon>
        <taxon>Deinococci</taxon>
        <taxon>Deinococcales</taxon>
        <taxon>Deinococcaceae</taxon>
        <taxon>Deinococcus</taxon>
    </lineage>
</organism>
<dbReference type="RefSeq" id="WP_189091170.1">
    <property type="nucleotide sequence ID" value="NZ_BMQL01000016.1"/>
</dbReference>
<dbReference type="Pfam" id="PF13377">
    <property type="entry name" value="Peripla_BP_3"/>
    <property type="match status" value="1"/>
</dbReference>
<dbReference type="PROSITE" id="PS50932">
    <property type="entry name" value="HTH_LACI_2"/>
    <property type="match status" value="1"/>
</dbReference>
<evidence type="ECO:0000256" key="2">
    <source>
        <dbReference type="ARBA" id="ARBA00023125"/>
    </source>
</evidence>
<dbReference type="Proteomes" id="UP000603865">
    <property type="component" value="Unassembled WGS sequence"/>
</dbReference>
<dbReference type="GO" id="GO:0000976">
    <property type="term" value="F:transcription cis-regulatory region binding"/>
    <property type="evidence" value="ECO:0007669"/>
    <property type="project" value="TreeGrafter"/>
</dbReference>
<dbReference type="SUPFAM" id="SSF53822">
    <property type="entry name" value="Periplasmic binding protein-like I"/>
    <property type="match status" value="1"/>
</dbReference>
<accession>A0A918F9F9</accession>
<dbReference type="AlphaFoldDB" id="A0A918F9F9"/>
<dbReference type="Gene3D" id="1.10.260.40">
    <property type="entry name" value="lambda repressor-like DNA-binding domains"/>
    <property type="match status" value="1"/>
</dbReference>
<name>A0A918F9F9_9DEIO</name>
<dbReference type="CDD" id="cd06267">
    <property type="entry name" value="PBP1_LacI_sugar_binding-like"/>
    <property type="match status" value="1"/>
</dbReference>
<reference evidence="5" key="2">
    <citation type="submission" date="2020-09" db="EMBL/GenBank/DDBJ databases">
        <authorList>
            <person name="Sun Q."/>
            <person name="Ohkuma M."/>
        </authorList>
    </citation>
    <scope>NUCLEOTIDE SEQUENCE</scope>
    <source>
        <strain evidence="5">JCM 31311</strain>
    </source>
</reference>
<keyword evidence="2" id="KW-0238">DNA-binding</keyword>
<proteinExistence type="predicted"/>
<feature type="domain" description="HTH lacI-type" evidence="4">
    <location>
        <begin position="2"/>
        <end position="56"/>
    </location>
</feature>
<evidence type="ECO:0000256" key="3">
    <source>
        <dbReference type="ARBA" id="ARBA00023163"/>
    </source>
</evidence>